<accession>A0ABW8Q4Q7</accession>
<sequence length="106" mass="11855">MIKESRRLIFIFPIWWADMPAIVKRFLDKVLLKQFAYVESKTGLSGRMGRGMAGTAQSGRMRRQKLLSAGTMDYVFSLLGIDGVGRTGPLKRPAVPVLLVPRLFGD</sequence>
<organism evidence="2 3">
    <name type="scientific">Neisseria oralis</name>
    <dbReference type="NCBI Taxonomy" id="1107316"/>
    <lineage>
        <taxon>Bacteria</taxon>
        <taxon>Pseudomonadati</taxon>
        <taxon>Pseudomonadota</taxon>
        <taxon>Betaproteobacteria</taxon>
        <taxon>Neisseriales</taxon>
        <taxon>Neisseriaceae</taxon>
        <taxon>Neisseria</taxon>
    </lineage>
</organism>
<name>A0ABW8Q4Q7_9NEIS</name>
<dbReference type="EMBL" id="JBJGEB010000005">
    <property type="protein sequence ID" value="MFK7642155.1"/>
    <property type="molecule type" value="Genomic_DNA"/>
</dbReference>
<feature type="domain" description="Flavodoxin-like fold" evidence="1">
    <location>
        <begin position="2"/>
        <end position="47"/>
    </location>
</feature>
<dbReference type="InterPro" id="IPR029039">
    <property type="entry name" value="Flavoprotein-like_sf"/>
</dbReference>
<keyword evidence="3" id="KW-1185">Reference proteome</keyword>
<gene>
    <name evidence="2" type="ORF">ACI43T_06550</name>
</gene>
<evidence type="ECO:0000313" key="2">
    <source>
        <dbReference type="EMBL" id="MFK7642155.1"/>
    </source>
</evidence>
<dbReference type="Proteomes" id="UP001621964">
    <property type="component" value="Unassembled WGS sequence"/>
</dbReference>
<protein>
    <submittedName>
        <fullName evidence="2">NAD(P)H-dependent oxidoreductase</fullName>
    </submittedName>
</protein>
<evidence type="ECO:0000259" key="1">
    <source>
        <dbReference type="Pfam" id="PF02525"/>
    </source>
</evidence>
<dbReference type="Gene3D" id="3.40.50.360">
    <property type="match status" value="1"/>
</dbReference>
<evidence type="ECO:0000313" key="3">
    <source>
        <dbReference type="Proteomes" id="UP001621964"/>
    </source>
</evidence>
<reference evidence="2 3" key="1">
    <citation type="submission" date="2024-11" db="EMBL/GenBank/DDBJ databases">
        <authorList>
            <person name="Mikucki A.G."/>
            <person name="Kahler C.M."/>
        </authorList>
    </citation>
    <scope>NUCLEOTIDE SEQUENCE [LARGE SCALE GENOMIC DNA]</scope>
    <source>
        <strain evidence="2 3">EXNM717</strain>
    </source>
</reference>
<dbReference type="RefSeq" id="WP_377079669.1">
    <property type="nucleotide sequence ID" value="NZ_JBJGEB010000005.1"/>
</dbReference>
<dbReference type="InterPro" id="IPR003680">
    <property type="entry name" value="Flavodoxin_fold"/>
</dbReference>
<dbReference type="Pfam" id="PF02525">
    <property type="entry name" value="Flavodoxin_2"/>
    <property type="match status" value="1"/>
</dbReference>
<dbReference type="SUPFAM" id="SSF52218">
    <property type="entry name" value="Flavoproteins"/>
    <property type="match status" value="1"/>
</dbReference>
<proteinExistence type="predicted"/>
<comment type="caution">
    <text evidence="2">The sequence shown here is derived from an EMBL/GenBank/DDBJ whole genome shotgun (WGS) entry which is preliminary data.</text>
</comment>